<organism evidence="1 2">
    <name type="scientific">Methanospirillum hungatei JF-1 (strain ATCC 27890 / DSM 864 / NBRC 100397 / JF-1)</name>
    <dbReference type="NCBI Taxonomy" id="323259"/>
    <lineage>
        <taxon>Archaea</taxon>
        <taxon>Methanobacteriati</taxon>
        <taxon>Methanobacteriota</taxon>
        <taxon>Stenosarchaea group</taxon>
        <taxon>Methanomicrobia</taxon>
        <taxon>Methanomicrobiales</taxon>
        <taxon>Methanospirillaceae</taxon>
        <taxon>Methanospirillum</taxon>
    </lineage>
</organism>
<reference evidence="2" key="1">
    <citation type="journal article" date="2016" name="Stand. Genomic Sci.">
        <title>Complete genome sequence of Methanospirillum hungatei type strain JF1.</title>
        <authorList>
            <person name="Gunsalus R.P."/>
            <person name="Cook L.E."/>
            <person name="Crable B."/>
            <person name="Rohlin L."/>
            <person name="McDonald E."/>
            <person name="Mouttaki H."/>
            <person name="Sieber J.R."/>
            <person name="Poweleit N."/>
            <person name="Zhou H."/>
            <person name="Lapidus A.L."/>
            <person name="Daligault H.E."/>
            <person name="Land M."/>
            <person name="Gilna P."/>
            <person name="Ivanova N."/>
            <person name="Kyrpides N."/>
            <person name="Culley D.E."/>
            <person name="McInerney M.J."/>
        </authorList>
    </citation>
    <scope>NUCLEOTIDE SEQUENCE [LARGE SCALE GENOMIC DNA]</scope>
    <source>
        <strain evidence="2">ATCC 27890 / DSM 864 / NBRC 100397 / JF-1</strain>
    </source>
</reference>
<gene>
    <name evidence="1" type="ordered locus">Mhun_2540</name>
</gene>
<evidence type="ECO:0000313" key="2">
    <source>
        <dbReference type="Proteomes" id="UP000001941"/>
    </source>
</evidence>
<dbReference type="Proteomes" id="UP000001941">
    <property type="component" value="Chromosome"/>
</dbReference>
<keyword evidence="2" id="KW-1185">Reference proteome</keyword>
<dbReference type="GeneID" id="3922683"/>
<dbReference type="AlphaFoldDB" id="Q2FSI8"/>
<accession>Q2FSI8</accession>
<sequence length="103" mass="11835">MRFTGLEELLKAEIGEDEKLKILAAQYIERLKEQKLLLDSTRILGDTSLSLKDAIRRVLRDIPDAFQYPEICEASFEYTTLSQERDILSPADGKQRRTGKYGL</sequence>
<evidence type="ECO:0000313" key="1">
    <source>
        <dbReference type="EMBL" id="ABD42239.1"/>
    </source>
</evidence>
<name>Q2FSI8_METHJ</name>
<protein>
    <submittedName>
        <fullName evidence="1">Uncharacterized protein</fullName>
    </submittedName>
</protein>
<dbReference type="RefSeq" id="WP_011449496.1">
    <property type="nucleotide sequence ID" value="NC_007796.1"/>
</dbReference>
<dbReference type="KEGG" id="mhu:Mhun_2540"/>
<dbReference type="HOGENOM" id="CLU_2257374_0_0_2"/>
<proteinExistence type="predicted"/>
<dbReference type="EnsemblBacteria" id="ABD42239">
    <property type="protein sequence ID" value="ABD42239"/>
    <property type="gene ID" value="Mhun_2540"/>
</dbReference>
<dbReference type="eggNOG" id="arCOG02366">
    <property type="taxonomic scope" value="Archaea"/>
</dbReference>
<dbReference type="EMBL" id="CP000254">
    <property type="protein sequence ID" value="ABD42239.1"/>
    <property type="molecule type" value="Genomic_DNA"/>
</dbReference>
<dbReference type="STRING" id="323259.Mhun_2540"/>
<dbReference type="InParanoid" id="Q2FSI8"/>